<dbReference type="STRING" id="389348.PNK_0899"/>
<gene>
    <name evidence="2" type="ORF">PNK_0899</name>
</gene>
<organism evidence="2 3">
    <name type="scientific">Candidatus Protochlamydia naegleriophila</name>
    <dbReference type="NCBI Taxonomy" id="389348"/>
    <lineage>
        <taxon>Bacteria</taxon>
        <taxon>Pseudomonadati</taxon>
        <taxon>Chlamydiota</taxon>
        <taxon>Chlamydiia</taxon>
        <taxon>Parachlamydiales</taxon>
        <taxon>Parachlamydiaceae</taxon>
        <taxon>Candidatus Protochlamydia</taxon>
    </lineage>
</organism>
<dbReference type="Proteomes" id="UP000069902">
    <property type="component" value="Chromosome cPNK"/>
</dbReference>
<dbReference type="InterPro" id="IPR001932">
    <property type="entry name" value="PPM-type_phosphatase-like_dom"/>
</dbReference>
<dbReference type="PANTHER" id="PTHR47992">
    <property type="entry name" value="PROTEIN PHOSPHATASE"/>
    <property type="match status" value="1"/>
</dbReference>
<proteinExistence type="predicted"/>
<dbReference type="EMBL" id="LN879502">
    <property type="protein sequence ID" value="CUI16524.1"/>
    <property type="molecule type" value="Genomic_DNA"/>
</dbReference>
<dbReference type="Gene3D" id="3.60.40.10">
    <property type="entry name" value="PPM-type phosphatase domain"/>
    <property type="match status" value="1"/>
</dbReference>
<dbReference type="Pfam" id="PF00481">
    <property type="entry name" value="PP2C"/>
    <property type="match status" value="1"/>
</dbReference>
<evidence type="ECO:0000259" key="1">
    <source>
        <dbReference type="PROSITE" id="PS51746"/>
    </source>
</evidence>
<protein>
    <submittedName>
        <fullName evidence="2">Putative phosphoprotein phosphatase</fullName>
    </submittedName>
</protein>
<sequence length="451" mass="50620">MSDFTLASHERGYQLSFYEFCTFPFTAPYAGRHQELSLTCKESYRYGHKIIAFVEKLPLLGVFVSLIERIVALSIQVFSCLFKDSSVNPRSEVDFPAKLDVREMPAPIVQQREPIALIEGDEQVKASEDPLAEVVPVNLSEVRMLKNLKKAFNEHRKKDPAQVAAMPRLDLSGSVRRKLSFNVQDAVLKGRRSSMEDSHFHRQLSNGYVLGICDGHGDGGRIAEYISLRCQQLFSEKWAEHSNNRIEAFSTLLAQIHQEVLEKQIAESGGSTAVICFIEKQTNRCYVATLGDSEAKLFRKVGGDISIFPLSCVRDWSSEKDAKRASSALDKPGIADNWPKALNSKYLRFPDPFYGVNVSRSIGDQEFNTLNGHPAVIQKPKVTLFELEKNDLLVLACDGVWDYVQNKELVDQVIAPCWLSDETDIAQEIAHFALDAKCSEDNISVIALRVI</sequence>
<dbReference type="InterPro" id="IPR036457">
    <property type="entry name" value="PPM-type-like_dom_sf"/>
</dbReference>
<reference evidence="3" key="1">
    <citation type="submission" date="2015-09" db="EMBL/GenBank/DDBJ databases">
        <authorList>
            <person name="Bertelli C."/>
        </authorList>
    </citation>
    <scope>NUCLEOTIDE SEQUENCE [LARGE SCALE GENOMIC DNA]</scope>
    <source>
        <strain evidence="3">KNic</strain>
    </source>
</reference>
<dbReference type="AlphaFoldDB" id="A0A0U5CP76"/>
<accession>A0A0U5CP76</accession>
<dbReference type="GO" id="GO:0004722">
    <property type="term" value="F:protein serine/threonine phosphatase activity"/>
    <property type="evidence" value="ECO:0007669"/>
    <property type="project" value="InterPro"/>
</dbReference>
<dbReference type="KEGG" id="pnl:PNK_0899"/>
<name>A0A0U5CP76_9BACT</name>
<dbReference type="PROSITE" id="PS51746">
    <property type="entry name" value="PPM_2"/>
    <property type="match status" value="1"/>
</dbReference>
<evidence type="ECO:0000313" key="3">
    <source>
        <dbReference type="Proteomes" id="UP000069902"/>
    </source>
</evidence>
<dbReference type="SMART" id="SM00332">
    <property type="entry name" value="PP2Cc"/>
    <property type="match status" value="1"/>
</dbReference>
<dbReference type="RefSeq" id="WP_059060551.1">
    <property type="nucleotide sequence ID" value="NZ_LN879502.1"/>
</dbReference>
<dbReference type="InterPro" id="IPR015655">
    <property type="entry name" value="PP2C"/>
</dbReference>
<keyword evidence="3" id="KW-1185">Reference proteome</keyword>
<dbReference type="PATRIC" id="fig|389348.3.peg.987"/>
<dbReference type="InParanoid" id="A0A0U5CP76"/>
<evidence type="ECO:0000313" key="2">
    <source>
        <dbReference type="EMBL" id="CUI16524.1"/>
    </source>
</evidence>
<dbReference type="SMART" id="SM00331">
    <property type="entry name" value="PP2C_SIG"/>
    <property type="match status" value="1"/>
</dbReference>
<dbReference type="CDD" id="cd00143">
    <property type="entry name" value="PP2Cc"/>
    <property type="match status" value="1"/>
</dbReference>
<dbReference type="SUPFAM" id="SSF81606">
    <property type="entry name" value="PP2C-like"/>
    <property type="match status" value="1"/>
</dbReference>
<feature type="domain" description="PPM-type phosphatase" evidence="1">
    <location>
        <begin position="182"/>
        <end position="450"/>
    </location>
</feature>